<dbReference type="InterPro" id="IPR010985">
    <property type="entry name" value="Ribbon_hlx_hlx"/>
</dbReference>
<evidence type="ECO:0000256" key="2">
    <source>
        <dbReference type="ARBA" id="ARBA00022649"/>
    </source>
</evidence>
<gene>
    <name evidence="3" type="ORF">ABS361_10415</name>
</gene>
<accession>A0AAU7XIK6</accession>
<dbReference type="PANTHER" id="PTHR36582">
    <property type="entry name" value="ANTITOXIN PARD"/>
    <property type="match status" value="1"/>
</dbReference>
<dbReference type="InterPro" id="IPR038296">
    <property type="entry name" value="ParD_sf"/>
</dbReference>
<organism evidence="3">
    <name type="scientific">Methyloraptor flagellatus</name>
    <dbReference type="NCBI Taxonomy" id="3162530"/>
    <lineage>
        <taxon>Bacteria</taxon>
        <taxon>Pseudomonadati</taxon>
        <taxon>Pseudomonadota</taxon>
        <taxon>Alphaproteobacteria</taxon>
        <taxon>Hyphomicrobiales</taxon>
        <taxon>Ancalomicrobiaceae</taxon>
        <taxon>Methyloraptor</taxon>
    </lineage>
</organism>
<dbReference type="KEGG" id="mflg:ABS361_10415"/>
<dbReference type="Pfam" id="PF03693">
    <property type="entry name" value="ParD_antitoxin"/>
    <property type="match status" value="1"/>
</dbReference>
<dbReference type="InterPro" id="IPR022789">
    <property type="entry name" value="ParD"/>
</dbReference>
<dbReference type="Gene3D" id="6.10.10.120">
    <property type="entry name" value="Antitoxin ParD1-like"/>
    <property type="match status" value="1"/>
</dbReference>
<dbReference type="CDD" id="cd22231">
    <property type="entry name" value="RHH_NikR_HicB-like"/>
    <property type="match status" value="1"/>
</dbReference>
<dbReference type="RefSeq" id="WP_407051672.1">
    <property type="nucleotide sequence ID" value="NZ_CP158568.1"/>
</dbReference>
<name>A0AAU7XIK6_9HYPH</name>
<dbReference type="NCBIfam" id="TIGR02606">
    <property type="entry name" value="antidote_CC2985"/>
    <property type="match status" value="1"/>
</dbReference>
<dbReference type="AlphaFoldDB" id="A0AAU7XIK6"/>
<sequence>MRSSKPLTVTLGPLQHRVDERVASGEYGSASEVIRAALRALDREDAALDAVLKQRVEASLADPRPSLTLDDAFAQVRARHAERLGRDDEKA</sequence>
<evidence type="ECO:0000313" key="3">
    <source>
        <dbReference type="EMBL" id="XBY46579.1"/>
    </source>
</evidence>
<reference evidence="3" key="1">
    <citation type="submission" date="2024-06" db="EMBL/GenBank/DDBJ databases">
        <title>Methylostella associata gen. nov., sp. nov., a novel Ancalomicrobiaceae-affiliated facultatively methylotrophic bacteria that feed on methanotrophs of the genus Methylococcus.</title>
        <authorList>
            <person name="Saltykova V."/>
            <person name="Danilova O.V."/>
            <person name="Oshkin I.Y."/>
            <person name="Belova S.E."/>
            <person name="Pimenov N.V."/>
            <person name="Dedysh S.N."/>
        </authorList>
    </citation>
    <scope>NUCLEOTIDE SEQUENCE</scope>
    <source>
        <strain evidence="3">S20</strain>
    </source>
</reference>
<keyword evidence="2" id="KW-1277">Toxin-antitoxin system</keyword>
<protein>
    <submittedName>
        <fullName evidence="3">Type II toxin-antitoxin system ParD family antitoxin</fullName>
    </submittedName>
</protein>
<proteinExistence type="inferred from homology"/>
<dbReference type="PANTHER" id="PTHR36582:SF2">
    <property type="entry name" value="ANTITOXIN PARD"/>
    <property type="match status" value="1"/>
</dbReference>
<dbReference type="SUPFAM" id="SSF47598">
    <property type="entry name" value="Ribbon-helix-helix"/>
    <property type="match status" value="1"/>
</dbReference>
<dbReference type="EMBL" id="CP158568">
    <property type="protein sequence ID" value="XBY46579.1"/>
    <property type="molecule type" value="Genomic_DNA"/>
</dbReference>
<evidence type="ECO:0000256" key="1">
    <source>
        <dbReference type="ARBA" id="ARBA00008580"/>
    </source>
</evidence>
<comment type="similarity">
    <text evidence="1">Belongs to the ParD antitoxin family.</text>
</comment>
<dbReference type="GO" id="GO:0006355">
    <property type="term" value="P:regulation of DNA-templated transcription"/>
    <property type="evidence" value="ECO:0007669"/>
    <property type="project" value="InterPro"/>
</dbReference>